<name>A0A329QHU4_9ACTN</name>
<dbReference type="InterPro" id="IPR036388">
    <property type="entry name" value="WH-like_DNA-bd_sf"/>
</dbReference>
<comment type="caution">
    <text evidence="5">The sequence shown here is derived from an EMBL/GenBank/DDBJ whole genome shotgun (WGS) entry which is preliminary data.</text>
</comment>
<reference evidence="5 6" key="1">
    <citation type="submission" date="2018-06" db="EMBL/GenBank/DDBJ databases">
        <title>Phytoactinopolyspora halophila sp. nov., a novel halophilic actinomycete isolated from a saline soil in China.</title>
        <authorList>
            <person name="Tang S.-K."/>
        </authorList>
    </citation>
    <scope>NUCLEOTIDE SEQUENCE [LARGE SCALE GENOMIC DNA]</scope>
    <source>
        <strain evidence="5 6">YIM 96934</strain>
    </source>
</reference>
<dbReference type="Proteomes" id="UP000250462">
    <property type="component" value="Unassembled WGS sequence"/>
</dbReference>
<dbReference type="PANTHER" id="PTHR42756:SF1">
    <property type="entry name" value="TRANSCRIPTIONAL REPRESSOR OF EMRAB OPERON"/>
    <property type="match status" value="1"/>
</dbReference>
<evidence type="ECO:0000256" key="2">
    <source>
        <dbReference type="ARBA" id="ARBA00023125"/>
    </source>
</evidence>
<dbReference type="Gene3D" id="1.10.10.10">
    <property type="entry name" value="Winged helix-like DNA-binding domain superfamily/Winged helix DNA-binding domain"/>
    <property type="match status" value="1"/>
</dbReference>
<evidence type="ECO:0000256" key="3">
    <source>
        <dbReference type="ARBA" id="ARBA00023163"/>
    </source>
</evidence>
<organism evidence="5 6">
    <name type="scientific">Phytoactinopolyspora halophila</name>
    <dbReference type="NCBI Taxonomy" id="1981511"/>
    <lineage>
        <taxon>Bacteria</taxon>
        <taxon>Bacillati</taxon>
        <taxon>Actinomycetota</taxon>
        <taxon>Actinomycetes</taxon>
        <taxon>Jiangellales</taxon>
        <taxon>Jiangellaceae</taxon>
        <taxon>Phytoactinopolyspora</taxon>
    </lineage>
</organism>
<feature type="domain" description="HTH marR-type" evidence="4">
    <location>
        <begin position="6"/>
        <end position="138"/>
    </location>
</feature>
<proteinExistence type="predicted"/>
<accession>A0A329QHU4</accession>
<evidence type="ECO:0000313" key="6">
    <source>
        <dbReference type="Proteomes" id="UP000250462"/>
    </source>
</evidence>
<dbReference type="CDD" id="cd00090">
    <property type="entry name" value="HTH_ARSR"/>
    <property type="match status" value="1"/>
</dbReference>
<dbReference type="EMBL" id="QMIG01000018">
    <property type="protein sequence ID" value="RAW11943.1"/>
    <property type="molecule type" value="Genomic_DNA"/>
</dbReference>
<keyword evidence="6" id="KW-1185">Reference proteome</keyword>
<dbReference type="InterPro" id="IPR011991">
    <property type="entry name" value="ArsR-like_HTH"/>
</dbReference>
<keyword evidence="1" id="KW-0805">Transcription regulation</keyword>
<dbReference type="OrthoDB" id="4462574at2"/>
<keyword evidence="3" id="KW-0804">Transcription</keyword>
<dbReference type="PROSITE" id="PS50995">
    <property type="entry name" value="HTH_MARR_2"/>
    <property type="match status" value="1"/>
</dbReference>
<dbReference type="PANTHER" id="PTHR42756">
    <property type="entry name" value="TRANSCRIPTIONAL REGULATOR, MARR"/>
    <property type="match status" value="1"/>
</dbReference>
<dbReference type="SUPFAM" id="SSF46785">
    <property type="entry name" value="Winged helix' DNA-binding domain"/>
    <property type="match status" value="1"/>
</dbReference>
<gene>
    <name evidence="5" type="ORF">DPM12_15640</name>
</gene>
<evidence type="ECO:0000313" key="5">
    <source>
        <dbReference type="EMBL" id="RAW11943.1"/>
    </source>
</evidence>
<dbReference type="AlphaFoldDB" id="A0A329QHU4"/>
<dbReference type="GO" id="GO:0003677">
    <property type="term" value="F:DNA binding"/>
    <property type="evidence" value="ECO:0007669"/>
    <property type="project" value="UniProtKB-KW"/>
</dbReference>
<dbReference type="GO" id="GO:0003700">
    <property type="term" value="F:DNA-binding transcription factor activity"/>
    <property type="evidence" value="ECO:0007669"/>
    <property type="project" value="InterPro"/>
</dbReference>
<evidence type="ECO:0000259" key="4">
    <source>
        <dbReference type="PROSITE" id="PS50995"/>
    </source>
</evidence>
<dbReference type="Pfam" id="PF01047">
    <property type="entry name" value="MarR"/>
    <property type="match status" value="1"/>
</dbReference>
<dbReference type="SMART" id="SM00347">
    <property type="entry name" value="HTH_MARR"/>
    <property type="match status" value="1"/>
</dbReference>
<evidence type="ECO:0000256" key="1">
    <source>
        <dbReference type="ARBA" id="ARBA00023015"/>
    </source>
</evidence>
<dbReference type="InterPro" id="IPR000835">
    <property type="entry name" value="HTH_MarR-typ"/>
</dbReference>
<keyword evidence="2" id="KW-0238">DNA-binding</keyword>
<protein>
    <submittedName>
        <fullName evidence="5">MarR family transcriptional regulator</fullName>
    </submittedName>
</protein>
<dbReference type="RefSeq" id="WP_112259325.1">
    <property type="nucleotide sequence ID" value="NZ_QMIG01000018.1"/>
</dbReference>
<dbReference type="InterPro" id="IPR036390">
    <property type="entry name" value="WH_DNA-bd_sf"/>
</dbReference>
<dbReference type="PRINTS" id="PR00598">
    <property type="entry name" value="HTHMARR"/>
</dbReference>
<sequence length="151" mass="16438">MSAPRELPIGIALSNTAKAVSRAFDEALSEAGGSRPIWLILMSLKNRSVANQRELADAVGIRGATLTHHLAAMEDSGLVTRRRDPANRRVHLMELTPEGEAAFLRLRDAAVTFDRALRAGMSDDEVGHLRELLDRLRANVAGYEPADDGQV</sequence>